<dbReference type="EMBL" id="KN817688">
    <property type="protein sequence ID" value="KJA14247.1"/>
    <property type="molecule type" value="Genomic_DNA"/>
</dbReference>
<dbReference type="Proteomes" id="UP000054270">
    <property type="component" value="Unassembled WGS sequence"/>
</dbReference>
<accession>A0A0D2KI46</accession>
<evidence type="ECO:0000313" key="1">
    <source>
        <dbReference type="EMBL" id="KJA14247.1"/>
    </source>
</evidence>
<gene>
    <name evidence="1" type="ORF">HYPSUDRAFT_72685</name>
</gene>
<dbReference type="AlphaFoldDB" id="A0A0D2KI46"/>
<sequence length="431" mass="47984">MPPSVFLPQDIIDTIVDILHDSADLKSLRACSCAARCFLHPCRKHLFATVDLSASGSPYKWDPEPTGPGVDVLGERFHALLVQSPYITQYVRALRAHARNGREAQWLTHSDELPAVLAELTHLVRLDIGARVAMRWADCTPALRSAFLSLLATSPLRTLRLQTVVGLPVSVVEQFGALHAVHLLDVPLAPPAADAPESGGGSMTRANLRAISARGSDSVLEFLLRPPGKRAFVDYARFALLDCQLGHHPRSYALLAEFLAHARGLSALHCMLSASVDIPLFEAFLTHPRLPHVRRLSFHLQEPGLLPHVYAFLARLPQACAVEEVDVLCSLFGAQDQGLSEIMNWNAISLALPIRQLRLRFFLEQNHSAREDQDWAESIFSAQLRPRVRDNLLAMINDGRAKIFLHVIHYLGMRYFQEEMGRMRDGILQLV</sequence>
<keyword evidence="2" id="KW-1185">Reference proteome</keyword>
<protein>
    <recommendedName>
        <fullName evidence="3">F-box domain-containing protein</fullName>
    </recommendedName>
</protein>
<dbReference type="OrthoDB" id="2977329at2759"/>
<evidence type="ECO:0000313" key="2">
    <source>
        <dbReference type="Proteomes" id="UP000054270"/>
    </source>
</evidence>
<proteinExistence type="predicted"/>
<name>A0A0D2KI46_HYPSF</name>
<evidence type="ECO:0008006" key="3">
    <source>
        <dbReference type="Google" id="ProtNLM"/>
    </source>
</evidence>
<organism evidence="1 2">
    <name type="scientific">Hypholoma sublateritium (strain FD-334 SS-4)</name>
    <dbReference type="NCBI Taxonomy" id="945553"/>
    <lineage>
        <taxon>Eukaryota</taxon>
        <taxon>Fungi</taxon>
        <taxon>Dikarya</taxon>
        <taxon>Basidiomycota</taxon>
        <taxon>Agaricomycotina</taxon>
        <taxon>Agaricomycetes</taxon>
        <taxon>Agaricomycetidae</taxon>
        <taxon>Agaricales</taxon>
        <taxon>Agaricineae</taxon>
        <taxon>Strophariaceae</taxon>
        <taxon>Hypholoma</taxon>
    </lineage>
</organism>
<reference evidence="2" key="1">
    <citation type="submission" date="2014-04" db="EMBL/GenBank/DDBJ databases">
        <title>Evolutionary Origins and Diversification of the Mycorrhizal Mutualists.</title>
        <authorList>
            <consortium name="DOE Joint Genome Institute"/>
            <consortium name="Mycorrhizal Genomics Consortium"/>
            <person name="Kohler A."/>
            <person name="Kuo A."/>
            <person name="Nagy L.G."/>
            <person name="Floudas D."/>
            <person name="Copeland A."/>
            <person name="Barry K.W."/>
            <person name="Cichocki N."/>
            <person name="Veneault-Fourrey C."/>
            <person name="LaButti K."/>
            <person name="Lindquist E.A."/>
            <person name="Lipzen A."/>
            <person name="Lundell T."/>
            <person name="Morin E."/>
            <person name="Murat C."/>
            <person name="Riley R."/>
            <person name="Ohm R."/>
            <person name="Sun H."/>
            <person name="Tunlid A."/>
            <person name="Henrissat B."/>
            <person name="Grigoriev I.V."/>
            <person name="Hibbett D.S."/>
            <person name="Martin F."/>
        </authorList>
    </citation>
    <scope>NUCLEOTIDE SEQUENCE [LARGE SCALE GENOMIC DNA]</scope>
    <source>
        <strain evidence="2">FD-334 SS-4</strain>
    </source>
</reference>